<dbReference type="Proteomes" id="UP000215374">
    <property type="component" value="Chromosome 1"/>
</dbReference>
<protein>
    <submittedName>
        <fullName evidence="2">Rossmann-like domain</fullName>
    </submittedName>
</protein>
<dbReference type="Gene3D" id="1.10.1040.40">
    <property type="match status" value="1"/>
</dbReference>
<evidence type="ECO:0000259" key="1">
    <source>
        <dbReference type="Pfam" id="PF22242"/>
    </source>
</evidence>
<evidence type="ECO:0000313" key="2">
    <source>
        <dbReference type="EMBL" id="SNV83131.1"/>
    </source>
</evidence>
<organism evidence="2 3">
    <name type="scientific">Corynebacterium imitans</name>
    <dbReference type="NCBI Taxonomy" id="156978"/>
    <lineage>
        <taxon>Bacteria</taxon>
        <taxon>Bacillati</taxon>
        <taxon>Actinomycetota</taxon>
        <taxon>Actinomycetes</taxon>
        <taxon>Mycobacteriales</taxon>
        <taxon>Corynebacteriaceae</taxon>
        <taxon>Corynebacterium</taxon>
    </lineage>
</organism>
<dbReference type="RefSeq" id="WP_051904946.1">
    <property type="nucleotide sequence ID" value="NZ_CP009211.1"/>
</dbReference>
<dbReference type="Pfam" id="PF22242">
    <property type="entry name" value="6PGD_like"/>
    <property type="match status" value="1"/>
</dbReference>
<accession>A0A240AI94</accession>
<dbReference type="AlphaFoldDB" id="A0A240AI94"/>
<feature type="domain" description="CGL2689-like C-terminal" evidence="1">
    <location>
        <begin position="133"/>
        <end position="223"/>
    </location>
</feature>
<dbReference type="Gene3D" id="3.40.50.720">
    <property type="entry name" value="NAD(P)-binding Rossmann-like Domain"/>
    <property type="match status" value="1"/>
</dbReference>
<gene>
    <name evidence="2" type="ORF">SAMEA4535761_02108</name>
</gene>
<evidence type="ECO:0000313" key="3">
    <source>
        <dbReference type="Proteomes" id="UP000215374"/>
    </source>
</evidence>
<reference evidence="2 3" key="1">
    <citation type="submission" date="2017-06" db="EMBL/GenBank/DDBJ databases">
        <authorList>
            <consortium name="Pathogen Informatics"/>
        </authorList>
    </citation>
    <scope>NUCLEOTIDE SEQUENCE [LARGE SCALE GENOMIC DNA]</scope>
    <source>
        <strain evidence="2 3">NCTC13015</strain>
    </source>
</reference>
<dbReference type="InterPro" id="IPR054507">
    <property type="entry name" value="CGL2689-like_C"/>
</dbReference>
<name>A0A240AI94_9CORY</name>
<dbReference type="EMBL" id="LT906467">
    <property type="protein sequence ID" value="SNV83131.1"/>
    <property type="molecule type" value="Genomic_DNA"/>
</dbReference>
<proteinExistence type="predicted"/>
<sequence length="230" mass="24315">MTPRLLVGKIGPATDLTAGLERAGHSVIALDPADPGAIAHVDLVLIDAADPATVRAWAARFAPHARAEQMFIHTALLGGAQLLDEVETARAIVMCAHQIAPATWVTSAADEMGEAVVAMLLAEAGATAVPIADAVRPTLAAAQELRARQQAVLTDAHALTTQAIPNLPAPEGFEEAEPLGVDTLEKLYAAIEDPGIRRLFVDLQRRTAEQAGDTAVQVWAMEKYEGRQSR</sequence>
<dbReference type="OrthoDB" id="4400982at2"/>